<reference evidence="2 3" key="1">
    <citation type="submission" date="2024-02" db="EMBL/GenBank/DDBJ databases">
        <title>De novo assembly and annotation of 12 fungi associated with fruit tree decline syndrome in Ontario, Canada.</title>
        <authorList>
            <person name="Sulman M."/>
            <person name="Ellouze W."/>
            <person name="Ilyukhin E."/>
        </authorList>
    </citation>
    <scope>NUCLEOTIDE SEQUENCE [LARGE SCALE GENOMIC DNA]</scope>
    <source>
        <strain evidence="2 3">M11/M66-122</strain>
    </source>
</reference>
<dbReference type="PROSITE" id="PS01009">
    <property type="entry name" value="CRISP_1"/>
    <property type="match status" value="1"/>
</dbReference>
<evidence type="ECO:0000313" key="2">
    <source>
        <dbReference type="EMBL" id="KAK7757047.1"/>
    </source>
</evidence>
<dbReference type="InterPro" id="IPR018244">
    <property type="entry name" value="Allrgn_V5/Tpx1_CS"/>
</dbReference>
<dbReference type="InterPro" id="IPR035940">
    <property type="entry name" value="CAP_sf"/>
</dbReference>
<dbReference type="PRINTS" id="PR00837">
    <property type="entry name" value="V5TPXLIKE"/>
</dbReference>
<dbReference type="SUPFAM" id="SSF55797">
    <property type="entry name" value="PR-1-like"/>
    <property type="match status" value="1"/>
</dbReference>
<keyword evidence="3" id="KW-1185">Reference proteome</keyword>
<dbReference type="SMART" id="SM00198">
    <property type="entry name" value="SCP"/>
    <property type="match status" value="1"/>
</dbReference>
<name>A0AAN9V123_9PEZI</name>
<dbReference type="EMBL" id="JAKJXP020000004">
    <property type="protein sequence ID" value="KAK7757047.1"/>
    <property type="molecule type" value="Genomic_DNA"/>
</dbReference>
<dbReference type="PANTHER" id="PTHR10334">
    <property type="entry name" value="CYSTEINE-RICH SECRETORY PROTEIN-RELATED"/>
    <property type="match status" value="1"/>
</dbReference>
<organism evidence="2 3">
    <name type="scientific">Diatrype stigma</name>
    <dbReference type="NCBI Taxonomy" id="117547"/>
    <lineage>
        <taxon>Eukaryota</taxon>
        <taxon>Fungi</taxon>
        <taxon>Dikarya</taxon>
        <taxon>Ascomycota</taxon>
        <taxon>Pezizomycotina</taxon>
        <taxon>Sordariomycetes</taxon>
        <taxon>Xylariomycetidae</taxon>
        <taxon>Xylariales</taxon>
        <taxon>Diatrypaceae</taxon>
        <taxon>Diatrype</taxon>
    </lineage>
</organism>
<protein>
    <recommendedName>
        <fullName evidence="1">SCP domain-containing protein</fullName>
    </recommendedName>
</protein>
<evidence type="ECO:0000313" key="3">
    <source>
        <dbReference type="Proteomes" id="UP001320420"/>
    </source>
</evidence>
<accession>A0AAN9V123</accession>
<proteinExistence type="predicted"/>
<feature type="domain" description="SCP" evidence="1">
    <location>
        <begin position="31"/>
        <end position="136"/>
    </location>
</feature>
<dbReference type="Pfam" id="PF00188">
    <property type="entry name" value="CAP"/>
    <property type="match status" value="1"/>
</dbReference>
<evidence type="ECO:0000259" key="1">
    <source>
        <dbReference type="SMART" id="SM00198"/>
    </source>
</evidence>
<sequence length="136" mass="14719">MTTHPVSSQTVTITEGPTIPSQAPEFVDGDAFTSAILNSTNFYRGEHSAPDVRWNETLEAFASDYVGSTADCEFRHSGGPYGENLAIGCSDATSCVEAWGNERGSYDFGYPQFTEETGHFTQLVWNDTTDVGVSTT</sequence>
<dbReference type="Proteomes" id="UP001320420">
    <property type="component" value="Unassembled WGS sequence"/>
</dbReference>
<dbReference type="InterPro" id="IPR001283">
    <property type="entry name" value="CRISP-related"/>
</dbReference>
<comment type="caution">
    <text evidence="2">The sequence shown here is derived from an EMBL/GenBank/DDBJ whole genome shotgun (WGS) entry which is preliminary data.</text>
</comment>
<dbReference type="Gene3D" id="3.40.33.10">
    <property type="entry name" value="CAP"/>
    <property type="match status" value="1"/>
</dbReference>
<dbReference type="InterPro" id="IPR014044">
    <property type="entry name" value="CAP_dom"/>
</dbReference>
<dbReference type="AlphaFoldDB" id="A0AAN9V123"/>
<dbReference type="GO" id="GO:0005576">
    <property type="term" value="C:extracellular region"/>
    <property type="evidence" value="ECO:0007669"/>
    <property type="project" value="InterPro"/>
</dbReference>
<gene>
    <name evidence="2" type="ORF">SLS62_001063</name>
</gene>